<keyword evidence="1" id="KW-0732">Signal</keyword>
<feature type="chain" id="PRO_5026142554" description="Outer membrane lipoprotein carrier protein LolA" evidence="1">
    <location>
        <begin position="21"/>
        <end position="190"/>
    </location>
</feature>
<gene>
    <name evidence="2" type="ORF">GTK07_00805</name>
</gene>
<evidence type="ECO:0008006" key="4">
    <source>
        <dbReference type="Google" id="ProtNLM"/>
    </source>
</evidence>
<organism evidence="2 3">
    <name type="scientific">Flagellimonas sediminis</name>
    <dbReference type="NCBI Taxonomy" id="2696468"/>
    <lineage>
        <taxon>Bacteria</taxon>
        <taxon>Pseudomonadati</taxon>
        <taxon>Bacteroidota</taxon>
        <taxon>Flavobacteriia</taxon>
        <taxon>Flavobacteriales</taxon>
        <taxon>Flavobacteriaceae</taxon>
        <taxon>Flagellimonas</taxon>
    </lineage>
</organism>
<accession>A0A6I5KUY9</accession>
<sequence>MKKLFVLALLSMGFAISSFAQQEDSNAAYKPTAFILDLLAKNDSLKLIYDQTKHQLTNEQLSNIFAKTENKEYNTKQTQAALQLTAALGDSWVFTDTVSPENRLNFKSIEEFLKFRDGFPISSKASFNDDYTLKRQETTFRNGVKEIIEKDANGNYIKTTITAQGVKTVEKIKDISSYNTATVSVQRNNN</sequence>
<reference evidence="2 3" key="1">
    <citation type="submission" date="2020-01" db="EMBL/GenBank/DDBJ databases">
        <title>Muricauda sediminis sp.nov. 40Bstr401.</title>
        <authorList>
            <person name="Xue Z."/>
            <person name="Zhu S."/>
            <person name="Ren N."/>
            <person name="Chen T."/>
            <person name="Chen X."/>
            <person name="Chen J."/>
            <person name="Yang J."/>
        </authorList>
    </citation>
    <scope>NUCLEOTIDE SEQUENCE [LARGE SCALE GENOMIC DNA]</scope>
    <source>
        <strain evidence="2 3">40Bstr401</strain>
    </source>
</reference>
<evidence type="ECO:0000313" key="2">
    <source>
        <dbReference type="EMBL" id="NDV41848.1"/>
    </source>
</evidence>
<dbReference type="Proteomes" id="UP000468707">
    <property type="component" value="Unassembled WGS sequence"/>
</dbReference>
<feature type="signal peptide" evidence="1">
    <location>
        <begin position="1"/>
        <end position="20"/>
    </location>
</feature>
<name>A0A6I5KUY9_9FLAO</name>
<protein>
    <recommendedName>
        <fullName evidence="4">Outer membrane lipoprotein carrier protein LolA</fullName>
    </recommendedName>
</protein>
<keyword evidence="3" id="KW-1185">Reference proteome</keyword>
<proteinExistence type="predicted"/>
<evidence type="ECO:0000256" key="1">
    <source>
        <dbReference type="SAM" id="SignalP"/>
    </source>
</evidence>
<dbReference type="EMBL" id="JAAAMI010000001">
    <property type="protein sequence ID" value="NDV41848.1"/>
    <property type="molecule type" value="Genomic_DNA"/>
</dbReference>
<evidence type="ECO:0000313" key="3">
    <source>
        <dbReference type="Proteomes" id="UP000468707"/>
    </source>
</evidence>
<dbReference type="AlphaFoldDB" id="A0A6I5KUY9"/>
<dbReference type="RefSeq" id="WP_163631896.1">
    <property type="nucleotide sequence ID" value="NZ_JAAAMI010000001.1"/>
</dbReference>
<comment type="caution">
    <text evidence="2">The sequence shown here is derived from an EMBL/GenBank/DDBJ whole genome shotgun (WGS) entry which is preliminary data.</text>
</comment>